<protein>
    <submittedName>
        <fullName evidence="1">10715_t:CDS:1</fullName>
    </submittedName>
</protein>
<accession>A0A9N9GNF2</accession>
<organism evidence="1 2">
    <name type="scientific">Ambispora gerdemannii</name>
    <dbReference type="NCBI Taxonomy" id="144530"/>
    <lineage>
        <taxon>Eukaryota</taxon>
        <taxon>Fungi</taxon>
        <taxon>Fungi incertae sedis</taxon>
        <taxon>Mucoromycota</taxon>
        <taxon>Glomeromycotina</taxon>
        <taxon>Glomeromycetes</taxon>
        <taxon>Archaeosporales</taxon>
        <taxon>Ambisporaceae</taxon>
        <taxon>Ambispora</taxon>
    </lineage>
</organism>
<name>A0A9N9GNF2_9GLOM</name>
<sequence>MNEPLPSSIIKPKTKSIIWRSLLPNIRCMQVPLTEVTSVLDLYTFDIMSLGGGKLGDGYKILPEDYTYKGRIREEDVKAITLINESAKQYSRSKNTYIEYIGCSTQNGCHKDKCNWKGRIVVLLNKPLNLCNIECSGDHDSDHIQQKPHRMATSVRKTISSRATNTTPSVMATEFMNNAKILSINSSIPANHVQPTSTRFAPNLEAIQNVLKYDKKLHYSSALEFEKVCSIMDTYEKEHVVISKQYGIKDADNSKDQAVLLGIASTIMLELLFKYSDFLVVDSTSRRNGLNFPNTAFMIRLDEPHGQIVATFISDKETIPVVSLMFEQLMQLRNEEFDQRKTVLLDVKTFQAATGIISLATTETIISYFWIYWFDDWIDYKWDSCPMKTNMLLESYFKKDMILHYRERNTKSLHSNLEKISTSMHVDAGEMERRRQASDKVRSTTKINEQGELLYKKNLVQEIDQDTWHVIWFTTADLKDDVVNKENKSESNENNEKQLCITHKNGKFACSCSFNVISDHECQDIVAIHLFIGKFKLRNKNDKPVAKLAAYSSLESYLCQKDANGRAQNELKLPQKKGPKNKRKNRLIPRKFIQLQDTVLSKPYHKIQITEIIGDSKIIANITLESDDIEQRTIQLADIAGYIDEPLKKK</sequence>
<reference evidence="1" key="1">
    <citation type="submission" date="2021-06" db="EMBL/GenBank/DDBJ databases">
        <authorList>
            <person name="Kallberg Y."/>
            <person name="Tangrot J."/>
            <person name="Rosling A."/>
        </authorList>
    </citation>
    <scope>NUCLEOTIDE SEQUENCE</scope>
    <source>
        <strain evidence="1">MT106</strain>
    </source>
</reference>
<comment type="caution">
    <text evidence="1">The sequence shown here is derived from an EMBL/GenBank/DDBJ whole genome shotgun (WGS) entry which is preliminary data.</text>
</comment>
<keyword evidence="2" id="KW-1185">Reference proteome</keyword>
<dbReference type="OrthoDB" id="2398063at2759"/>
<dbReference type="EMBL" id="CAJVPL010002578">
    <property type="protein sequence ID" value="CAG8614341.1"/>
    <property type="molecule type" value="Genomic_DNA"/>
</dbReference>
<evidence type="ECO:0000313" key="2">
    <source>
        <dbReference type="Proteomes" id="UP000789831"/>
    </source>
</evidence>
<evidence type="ECO:0000313" key="1">
    <source>
        <dbReference type="EMBL" id="CAG8614341.1"/>
    </source>
</evidence>
<dbReference type="Proteomes" id="UP000789831">
    <property type="component" value="Unassembled WGS sequence"/>
</dbReference>
<proteinExistence type="predicted"/>
<gene>
    <name evidence="1" type="ORF">AGERDE_LOCUS9752</name>
</gene>
<dbReference type="AlphaFoldDB" id="A0A9N9GNF2"/>